<dbReference type="InterPro" id="IPR037645">
    <property type="entry name" value="KCT2"/>
</dbReference>
<proteinExistence type="predicted"/>
<dbReference type="Pfam" id="PF17818">
    <property type="entry name" value="KCT2"/>
    <property type="match status" value="1"/>
</dbReference>
<name>A0ABD1CXZ3_CULPP</name>
<keyword evidence="2" id="KW-0812">Transmembrane</keyword>
<keyword evidence="2" id="KW-0472">Membrane</keyword>
<sequence length="674" mass="70746">MPPCQGPCARSTVFALVLLALATGVQLAPPGIPSAPSGELTAAEASNIAPPVKSGDATTTTVKSVPSSVSNDLLDYQKLEFLAVCLASDVKKPDVLLCNLYRNLTTVLTARKQDPVTVKTVQDMLAGPDASGGTDKFCENLTPVLQALREKATSGNERLQFEAKPLEREAVCANLCLPMDEVEFHLTLKPICRVLLWGFRQLLLPEPTAGETVEVQAAEKVVIPPLIDQGVKLEKVVEPKADAATKPVAAKPIQQTSAAAATAHVTPSTNSASAIANAPPAGEAAAKADEKDDSQKIATAEEKTLAEDEENGAFLDQETKNQQNIEDIVGGEGGVKENLDTGDEDAMYPGEDSDEDPSMDTNVPTAAGGAAVVAGSAPKEMAVREKQPEPLPRLDKEDLSLSDVQREELPVDPFFEEGDSNFFSYFLLVMFACIVSYVAYHNKSKLLALALEGRRSSTGRGGFSKGRKHTAAYRKLDSNLEEAIMSNSAASSRPAKPIIDFGQPIAPAMTLLNQKKNDDTPNPITTTSTQAEPSASTTTTVAVPSASTTTSPSVSTPAPISSTTVAPSASTTTTKQTVDTNTNDGVLNALRPGGVSEEHIDKADTDAMDAEISELDRQTLLKRTKSSSPVSSEGDAGKLGGKGKGGKGKGGPTGEGDGFIPVPNGKRNKKKKTT</sequence>
<dbReference type="EMBL" id="JBEHCU010008791">
    <property type="protein sequence ID" value="KAL1381135.1"/>
    <property type="molecule type" value="Genomic_DNA"/>
</dbReference>
<accession>A0ABD1CXZ3</accession>
<dbReference type="Proteomes" id="UP001562425">
    <property type="component" value="Unassembled WGS sequence"/>
</dbReference>
<reference evidence="4 5" key="1">
    <citation type="submission" date="2024-05" db="EMBL/GenBank/DDBJ databases">
        <title>Culex pipiens pipiens assembly and annotation.</title>
        <authorList>
            <person name="Alout H."/>
            <person name="Durand T."/>
        </authorList>
    </citation>
    <scope>NUCLEOTIDE SEQUENCE [LARGE SCALE GENOMIC DNA]</scope>
    <source>
        <strain evidence="4">HA-2024</strain>
        <tissue evidence="4">Whole body</tissue>
    </source>
</reference>
<feature type="transmembrane region" description="Helical" evidence="2">
    <location>
        <begin position="422"/>
        <end position="440"/>
    </location>
</feature>
<feature type="compositionally biased region" description="Low complexity" evidence="1">
    <location>
        <begin position="533"/>
        <end position="582"/>
    </location>
</feature>
<feature type="compositionally biased region" description="Basic and acidic residues" evidence="1">
    <location>
        <begin position="286"/>
        <end position="306"/>
    </location>
</feature>
<dbReference type="AlphaFoldDB" id="A0ABD1CXZ3"/>
<protein>
    <submittedName>
        <fullName evidence="4">Uncharacterized protein</fullName>
    </submittedName>
</protein>
<feature type="chain" id="PRO_5044802384" evidence="3">
    <location>
        <begin position="28"/>
        <end position="674"/>
    </location>
</feature>
<feature type="compositionally biased region" description="Gly residues" evidence="1">
    <location>
        <begin position="637"/>
        <end position="657"/>
    </location>
</feature>
<feature type="compositionally biased region" description="Polar residues" evidence="1">
    <location>
        <begin position="253"/>
        <end position="269"/>
    </location>
</feature>
<feature type="compositionally biased region" description="Polar residues" evidence="1">
    <location>
        <begin position="520"/>
        <end position="532"/>
    </location>
</feature>
<gene>
    <name evidence="4" type="ORF">pipiens_013685</name>
</gene>
<feature type="signal peptide" evidence="3">
    <location>
        <begin position="1"/>
        <end position="27"/>
    </location>
</feature>
<evidence type="ECO:0000256" key="3">
    <source>
        <dbReference type="SAM" id="SignalP"/>
    </source>
</evidence>
<feature type="compositionally biased region" description="Acidic residues" evidence="1">
    <location>
        <begin position="340"/>
        <end position="358"/>
    </location>
</feature>
<evidence type="ECO:0000256" key="2">
    <source>
        <dbReference type="SAM" id="Phobius"/>
    </source>
</evidence>
<feature type="region of interest" description="Disordered" evidence="1">
    <location>
        <begin position="514"/>
        <end position="601"/>
    </location>
</feature>
<organism evidence="4 5">
    <name type="scientific">Culex pipiens pipiens</name>
    <name type="common">Northern house mosquito</name>
    <dbReference type="NCBI Taxonomy" id="38569"/>
    <lineage>
        <taxon>Eukaryota</taxon>
        <taxon>Metazoa</taxon>
        <taxon>Ecdysozoa</taxon>
        <taxon>Arthropoda</taxon>
        <taxon>Hexapoda</taxon>
        <taxon>Insecta</taxon>
        <taxon>Pterygota</taxon>
        <taxon>Neoptera</taxon>
        <taxon>Endopterygota</taxon>
        <taxon>Diptera</taxon>
        <taxon>Nematocera</taxon>
        <taxon>Culicoidea</taxon>
        <taxon>Culicidae</taxon>
        <taxon>Culicinae</taxon>
        <taxon>Culicini</taxon>
        <taxon>Culex</taxon>
        <taxon>Culex</taxon>
    </lineage>
</organism>
<feature type="region of interest" description="Disordered" evidence="1">
    <location>
        <begin position="616"/>
        <end position="674"/>
    </location>
</feature>
<evidence type="ECO:0000313" key="5">
    <source>
        <dbReference type="Proteomes" id="UP001562425"/>
    </source>
</evidence>
<feature type="region of interest" description="Disordered" evidence="1">
    <location>
        <begin position="243"/>
        <end position="359"/>
    </location>
</feature>
<comment type="caution">
    <text evidence="4">The sequence shown here is derived from an EMBL/GenBank/DDBJ whole genome shotgun (WGS) entry which is preliminary data.</text>
</comment>
<dbReference type="PANTHER" id="PTHR16502">
    <property type="entry name" value="KERATINOCYTE-ASSOCIATED TRANSMEMBRANE PROTEIN 2"/>
    <property type="match status" value="1"/>
</dbReference>
<keyword evidence="2" id="KW-1133">Transmembrane helix</keyword>
<feature type="compositionally biased region" description="Low complexity" evidence="1">
    <location>
        <begin position="270"/>
        <end position="285"/>
    </location>
</feature>
<evidence type="ECO:0000256" key="1">
    <source>
        <dbReference type="SAM" id="MobiDB-lite"/>
    </source>
</evidence>
<evidence type="ECO:0000313" key="4">
    <source>
        <dbReference type="EMBL" id="KAL1381135.1"/>
    </source>
</evidence>
<dbReference type="PANTHER" id="PTHR16502:SF0">
    <property type="entry name" value="KERATINOCYTE-ASSOCIATED TRANSMEMBRANE PROTEIN 2"/>
    <property type="match status" value="1"/>
</dbReference>
<keyword evidence="5" id="KW-1185">Reference proteome</keyword>
<keyword evidence="3" id="KW-0732">Signal</keyword>